<keyword evidence="2" id="KW-1185">Reference proteome</keyword>
<dbReference type="EMBL" id="VVIM01000005">
    <property type="protein sequence ID" value="KAB0799301.1"/>
    <property type="molecule type" value="Genomic_DNA"/>
</dbReference>
<sequence length="109" mass="11604">MEIAHVPLDTATATVDQPRVANVKPNAAQVQKNANVPQAALALVGTTVPVRIANAKVVVNDPILMGVLARVLNATILVCLMNSLLFISCNNPKAELVYQANTNCITRFI</sequence>
<reference evidence="1 2" key="1">
    <citation type="journal article" date="2018" name="Elife">
        <title>Firefly genomes illuminate parallel origins of bioluminescence in beetles.</title>
        <authorList>
            <person name="Fallon T.R."/>
            <person name="Lower S.E."/>
            <person name="Chang C.H."/>
            <person name="Bessho-Uehara M."/>
            <person name="Martin G.J."/>
            <person name="Bewick A.J."/>
            <person name="Behringer M."/>
            <person name="Debat H.J."/>
            <person name="Wong I."/>
            <person name="Day J.C."/>
            <person name="Suvorov A."/>
            <person name="Silva C.J."/>
            <person name="Stanger-Hall K.F."/>
            <person name="Hall D.W."/>
            <person name="Schmitz R.J."/>
            <person name="Nelson D.R."/>
            <person name="Lewis S.M."/>
            <person name="Shigenobu S."/>
            <person name="Bybee S.M."/>
            <person name="Larracuente A.M."/>
            <person name="Oba Y."/>
            <person name="Weng J.K."/>
        </authorList>
    </citation>
    <scope>NUCLEOTIDE SEQUENCE [LARGE SCALE GENOMIC DNA]</scope>
    <source>
        <strain evidence="1">1611_PpyrPB1</strain>
        <tissue evidence="1">Whole body</tissue>
    </source>
</reference>
<comment type="caution">
    <text evidence="1">The sequence shown here is derived from an EMBL/GenBank/DDBJ whole genome shotgun (WGS) entry which is preliminary data.</text>
</comment>
<dbReference type="InParanoid" id="A0A5N4APS2"/>
<dbReference type="AlphaFoldDB" id="A0A5N4APS2"/>
<proteinExistence type="predicted"/>
<evidence type="ECO:0000313" key="1">
    <source>
        <dbReference type="EMBL" id="KAB0799301.1"/>
    </source>
</evidence>
<protein>
    <submittedName>
        <fullName evidence="1">Uncharacterized protein</fullName>
    </submittedName>
</protein>
<name>A0A5N4APS2_PHOPY</name>
<dbReference type="Proteomes" id="UP000327044">
    <property type="component" value="Unassembled WGS sequence"/>
</dbReference>
<accession>A0A5N4APS2</accession>
<evidence type="ECO:0000313" key="2">
    <source>
        <dbReference type="Proteomes" id="UP000327044"/>
    </source>
</evidence>
<gene>
    <name evidence="1" type="ORF">PPYR_07181</name>
</gene>
<organism evidence="1 2">
    <name type="scientific">Photinus pyralis</name>
    <name type="common">Common eastern firefly</name>
    <name type="synonym">Lampyris pyralis</name>
    <dbReference type="NCBI Taxonomy" id="7054"/>
    <lineage>
        <taxon>Eukaryota</taxon>
        <taxon>Metazoa</taxon>
        <taxon>Ecdysozoa</taxon>
        <taxon>Arthropoda</taxon>
        <taxon>Hexapoda</taxon>
        <taxon>Insecta</taxon>
        <taxon>Pterygota</taxon>
        <taxon>Neoptera</taxon>
        <taxon>Endopterygota</taxon>
        <taxon>Coleoptera</taxon>
        <taxon>Polyphaga</taxon>
        <taxon>Elateriformia</taxon>
        <taxon>Elateroidea</taxon>
        <taxon>Lampyridae</taxon>
        <taxon>Lampyrinae</taxon>
        <taxon>Photinus</taxon>
    </lineage>
</organism>